<sequence>MGISFSGAIGGAGLGALLAAPTGGLSIAAGATIGSAAGGLLGPKGGGGSIKGVSTVVPLSAEGEALKNKLFDVIRTQKFPAKLSSQLIGNALKIEGQKRRTREKALTVTSPSPDVIQSNIGQVIGTGIGGVAEAGAGPRAVFEEEQKFERDRFGNLQNIINIERQVPAFVQQAQNINQLLEQNRQAERGAALGVGAQVLAAAFSKRKDTAPPGATDINFDSIFGGDPALGGGAGFDVPTTSGTFFA</sequence>
<reference evidence="1" key="1">
    <citation type="journal article" date="2015" name="Nature">
        <title>Complex archaea that bridge the gap between prokaryotes and eukaryotes.</title>
        <authorList>
            <person name="Spang A."/>
            <person name="Saw J.H."/>
            <person name="Jorgensen S.L."/>
            <person name="Zaremba-Niedzwiedzka K."/>
            <person name="Martijn J."/>
            <person name="Lind A.E."/>
            <person name="van Eijk R."/>
            <person name="Schleper C."/>
            <person name="Guy L."/>
            <person name="Ettema T.J."/>
        </authorList>
    </citation>
    <scope>NUCLEOTIDE SEQUENCE</scope>
</reference>
<gene>
    <name evidence="1" type="ORF">LCGC14_1142050</name>
</gene>
<dbReference type="EMBL" id="LAZR01005429">
    <property type="protein sequence ID" value="KKN00017.1"/>
    <property type="molecule type" value="Genomic_DNA"/>
</dbReference>
<comment type="caution">
    <text evidence="1">The sequence shown here is derived from an EMBL/GenBank/DDBJ whole genome shotgun (WGS) entry which is preliminary data.</text>
</comment>
<name>A0A0F9ML03_9ZZZZ</name>
<organism evidence="1">
    <name type="scientific">marine sediment metagenome</name>
    <dbReference type="NCBI Taxonomy" id="412755"/>
    <lineage>
        <taxon>unclassified sequences</taxon>
        <taxon>metagenomes</taxon>
        <taxon>ecological metagenomes</taxon>
    </lineage>
</organism>
<evidence type="ECO:0000313" key="1">
    <source>
        <dbReference type="EMBL" id="KKN00017.1"/>
    </source>
</evidence>
<protein>
    <submittedName>
        <fullName evidence="1">Uncharacterized protein</fullName>
    </submittedName>
</protein>
<proteinExistence type="predicted"/>
<dbReference type="AlphaFoldDB" id="A0A0F9ML03"/>
<accession>A0A0F9ML03</accession>